<organism evidence="1">
    <name type="scientific">Ornithodoros brasiliensis</name>
    <name type="common">Mouro tick</name>
    <dbReference type="NCBI Taxonomy" id="888526"/>
    <lineage>
        <taxon>Eukaryota</taxon>
        <taxon>Metazoa</taxon>
        <taxon>Ecdysozoa</taxon>
        <taxon>Arthropoda</taxon>
        <taxon>Chelicerata</taxon>
        <taxon>Arachnida</taxon>
        <taxon>Acari</taxon>
        <taxon>Parasitiformes</taxon>
        <taxon>Ixodida</taxon>
        <taxon>Ixodoidea</taxon>
        <taxon>Argasidae</taxon>
        <taxon>Ornithodorinae</taxon>
        <taxon>Ornithodoros</taxon>
    </lineage>
</organism>
<feature type="non-terminal residue" evidence="1">
    <location>
        <position position="1"/>
    </location>
</feature>
<evidence type="ECO:0000313" key="1">
    <source>
        <dbReference type="EMBL" id="JAT78718.1"/>
    </source>
</evidence>
<name>A0A1D2AHT8_ORNBR</name>
<dbReference type="AlphaFoldDB" id="A0A1D2AHT8"/>
<reference evidence="1" key="1">
    <citation type="submission" date="2016-07" db="EMBL/GenBank/DDBJ databases">
        <title>Salivary Glands transcriptome analysis on engorged females of Ornithodoros brasiliensis (Acari:Argasidae).</title>
        <authorList>
            <person name="Simons S.M."/>
            <person name="Carvalho E."/>
            <person name="Junqueira-de-Azevedo I."/>
            <person name="Ho P.L."/>
            <person name="Giovanni D."/>
            <person name="Mendonca R."/>
            <person name="Onofrio V."/>
            <person name="Landulfo G."/>
            <person name="Ramirez D."/>
            <person name="Barros-Battesti D."/>
        </authorList>
    </citation>
    <scope>NUCLEOTIDE SEQUENCE</scope>
    <source>
        <strain evidence="1">Female</strain>
        <tissue evidence="1">Salivary gland</tissue>
    </source>
</reference>
<protein>
    <submittedName>
        <fullName evidence="1">Uncharacterized protein</fullName>
    </submittedName>
</protein>
<proteinExistence type="predicted"/>
<sequence length="44" mass="5187">LLTLFFCNLTDFFRKKLLFASRVASQSLDHLCIPIHCHNLFISY</sequence>
<dbReference type="EMBL" id="GETE01001254">
    <property type="protein sequence ID" value="JAT78718.1"/>
    <property type="molecule type" value="Transcribed_RNA"/>
</dbReference>
<accession>A0A1D2AHT8</accession>